<accession>A0A0B2RHT1</accession>
<evidence type="ECO:0000313" key="4">
    <source>
        <dbReference type="EMBL" id="KHN32780.1"/>
    </source>
</evidence>
<dbReference type="Gene3D" id="3.30.559.10">
    <property type="entry name" value="Chloramphenicol acetyltransferase-like domain"/>
    <property type="match status" value="1"/>
</dbReference>
<dbReference type="InterPro" id="IPR023213">
    <property type="entry name" value="CAT-like_dom_sf"/>
</dbReference>
<evidence type="ECO:0000256" key="1">
    <source>
        <dbReference type="ARBA" id="ARBA00009861"/>
    </source>
</evidence>
<dbReference type="GO" id="GO:0016746">
    <property type="term" value="F:acyltransferase activity"/>
    <property type="evidence" value="ECO:0007669"/>
    <property type="project" value="UniProtKB-KW"/>
</dbReference>
<comment type="similarity">
    <text evidence="1">Belongs to the plant acyltransferase family.</text>
</comment>
<name>A0A0B2RHT1_GLYSO</name>
<reference evidence="4" key="1">
    <citation type="submission" date="2014-07" db="EMBL/GenBank/DDBJ databases">
        <title>Identification of a novel salt tolerance gene in wild soybean by whole-genome sequencing.</title>
        <authorList>
            <person name="Lam H.-M."/>
            <person name="Qi X."/>
            <person name="Li M.-W."/>
            <person name="Liu X."/>
            <person name="Xie M."/>
            <person name="Ni M."/>
            <person name="Xu X."/>
        </authorList>
    </citation>
    <scope>NUCLEOTIDE SEQUENCE [LARGE SCALE GENOMIC DNA]</scope>
    <source>
        <tissue evidence="4">Root</tissue>
    </source>
</reference>
<dbReference type="Proteomes" id="UP000053555">
    <property type="component" value="Unassembled WGS sequence"/>
</dbReference>
<dbReference type="PANTHER" id="PTHR31623:SF24">
    <property type="entry name" value="HXXXD-TYPE ACYL-TRANSFERASE FAMILY PROTEIN"/>
    <property type="match status" value="1"/>
</dbReference>
<dbReference type="Pfam" id="PF02458">
    <property type="entry name" value="Transferase"/>
    <property type="match status" value="1"/>
</dbReference>
<keyword evidence="3" id="KW-0012">Acyltransferase</keyword>
<evidence type="ECO:0000256" key="3">
    <source>
        <dbReference type="ARBA" id="ARBA00023315"/>
    </source>
</evidence>
<sequence length="140" mass="15740">MVALHFVDMRKRMGEPFSKGAIGNLLWPAMVLLEDVDKNTNIRDLVRVLEEGLGKLTKELFLKVQNDPRFLGSDECAQLMLEGIATKNPITSVFTSWANMGFNELDFGRGKPLWLAQRKGTKETITNTIVLMETKEGIEA</sequence>
<proteinExistence type="inferred from homology"/>
<dbReference type="EMBL" id="KN649956">
    <property type="protein sequence ID" value="KHN32780.1"/>
    <property type="molecule type" value="Genomic_DNA"/>
</dbReference>
<evidence type="ECO:0000256" key="2">
    <source>
        <dbReference type="ARBA" id="ARBA00022679"/>
    </source>
</evidence>
<organism evidence="4">
    <name type="scientific">Glycine soja</name>
    <name type="common">Wild soybean</name>
    <dbReference type="NCBI Taxonomy" id="3848"/>
    <lineage>
        <taxon>Eukaryota</taxon>
        <taxon>Viridiplantae</taxon>
        <taxon>Streptophyta</taxon>
        <taxon>Embryophyta</taxon>
        <taxon>Tracheophyta</taxon>
        <taxon>Spermatophyta</taxon>
        <taxon>Magnoliopsida</taxon>
        <taxon>eudicotyledons</taxon>
        <taxon>Gunneridae</taxon>
        <taxon>Pentapetalae</taxon>
        <taxon>rosids</taxon>
        <taxon>fabids</taxon>
        <taxon>Fabales</taxon>
        <taxon>Fabaceae</taxon>
        <taxon>Papilionoideae</taxon>
        <taxon>50 kb inversion clade</taxon>
        <taxon>NPAAA clade</taxon>
        <taxon>indigoferoid/millettioid clade</taxon>
        <taxon>Phaseoleae</taxon>
        <taxon>Glycine</taxon>
        <taxon>Glycine subgen. Soja</taxon>
    </lineage>
</organism>
<protein>
    <submittedName>
        <fullName evidence="4">Uncharacterized protein</fullName>
    </submittedName>
</protein>
<gene>
    <name evidence="4" type="ORF">glysoja_024139</name>
</gene>
<dbReference type="AlphaFoldDB" id="A0A0B2RHT1"/>
<dbReference type="PANTHER" id="PTHR31623">
    <property type="entry name" value="F21J9.9"/>
    <property type="match status" value="1"/>
</dbReference>
<keyword evidence="2" id="KW-0808">Transferase</keyword>